<dbReference type="GO" id="GO:0003700">
    <property type="term" value="F:DNA-binding transcription factor activity"/>
    <property type="evidence" value="ECO:0007669"/>
    <property type="project" value="TreeGrafter"/>
</dbReference>
<sequence>MNSKVAAVTAPLEERASTRDDLLTAASELMCERDTLLVPIIDIAAKAGVNSALVKYYFGNKSGLMRALLHRDLAEAVTQLEALVEMDMRPTAKMRYHLSGLVNMYFKYPYLQRLLTATMRDETEEVRRTMIKSYIEPIHDAYKRMISEGVAAGEFQSVDYKFFYFIVIGACDQIFSSREVLNYMHGVDRIDDDIRRSYTEQMIAVILGGLMARS</sequence>
<feature type="domain" description="HTH tetR-type" evidence="5">
    <location>
        <begin position="16"/>
        <end position="76"/>
    </location>
</feature>
<dbReference type="GO" id="GO:0000976">
    <property type="term" value="F:transcription cis-regulatory region binding"/>
    <property type="evidence" value="ECO:0007669"/>
    <property type="project" value="TreeGrafter"/>
</dbReference>
<name>A0A1H3DDR5_9RHOB</name>
<gene>
    <name evidence="6" type="ORF">SAMN04488041_11065</name>
</gene>
<dbReference type="InterPro" id="IPR011075">
    <property type="entry name" value="TetR_C"/>
</dbReference>
<keyword evidence="2 4" id="KW-0238">DNA-binding</keyword>
<dbReference type="PROSITE" id="PS50977">
    <property type="entry name" value="HTH_TETR_2"/>
    <property type="match status" value="1"/>
</dbReference>
<organism evidence="6 7">
    <name type="scientific">Sulfitobacter pontiacus</name>
    <dbReference type="NCBI Taxonomy" id="60137"/>
    <lineage>
        <taxon>Bacteria</taxon>
        <taxon>Pseudomonadati</taxon>
        <taxon>Pseudomonadota</taxon>
        <taxon>Alphaproteobacteria</taxon>
        <taxon>Rhodobacterales</taxon>
        <taxon>Roseobacteraceae</taxon>
        <taxon>Sulfitobacter</taxon>
    </lineage>
</organism>
<dbReference type="PANTHER" id="PTHR30055">
    <property type="entry name" value="HTH-TYPE TRANSCRIPTIONAL REGULATOR RUTR"/>
    <property type="match status" value="1"/>
</dbReference>
<dbReference type="PRINTS" id="PR00455">
    <property type="entry name" value="HTHTETR"/>
</dbReference>
<keyword evidence="1" id="KW-0805">Transcription regulation</keyword>
<dbReference type="Proteomes" id="UP000183076">
    <property type="component" value="Unassembled WGS sequence"/>
</dbReference>
<feature type="DNA-binding region" description="H-T-H motif" evidence="4">
    <location>
        <begin position="39"/>
        <end position="58"/>
    </location>
</feature>
<accession>A0A1H3DDR5</accession>
<dbReference type="InterPro" id="IPR050109">
    <property type="entry name" value="HTH-type_TetR-like_transc_reg"/>
</dbReference>
<dbReference type="SUPFAM" id="SSF48498">
    <property type="entry name" value="Tetracyclin repressor-like, C-terminal domain"/>
    <property type="match status" value="1"/>
</dbReference>
<dbReference type="InterPro" id="IPR009057">
    <property type="entry name" value="Homeodomain-like_sf"/>
</dbReference>
<keyword evidence="3" id="KW-0804">Transcription</keyword>
<reference evidence="7" key="1">
    <citation type="submission" date="2016-10" db="EMBL/GenBank/DDBJ databases">
        <authorList>
            <person name="Varghese N."/>
            <person name="Submissions S."/>
        </authorList>
    </citation>
    <scope>NUCLEOTIDE SEQUENCE [LARGE SCALE GENOMIC DNA]</scope>
    <source>
        <strain evidence="7">DSM 10014</strain>
    </source>
</reference>
<dbReference type="EMBL" id="FNNB01000010">
    <property type="protein sequence ID" value="SDX64460.1"/>
    <property type="molecule type" value="Genomic_DNA"/>
</dbReference>
<dbReference type="PANTHER" id="PTHR30055:SF181">
    <property type="entry name" value="BLR6905 PROTEIN"/>
    <property type="match status" value="1"/>
</dbReference>
<evidence type="ECO:0000256" key="3">
    <source>
        <dbReference type="ARBA" id="ARBA00023163"/>
    </source>
</evidence>
<dbReference type="Pfam" id="PF14514">
    <property type="entry name" value="TetR_C_9"/>
    <property type="match status" value="1"/>
</dbReference>
<evidence type="ECO:0000256" key="2">
    <source>
        <dbReference type="ARBA" id="ARBA00023125"/>
    </source>
</evidence>
<dbReference type="Pfam" id="PF00440">
    <property type="entry name" value="TetR_N"/>
    <property type="match status" value="1"/>
</dbReference>
<evidence type="ECO:0000313" key="6">
    <source>
        <dbReference type="EMBL" id="SDX64460.1"/>
    </source>
</evidence>
<dbReference type="InterPro" id="IPR036271">
    <property type="entry name" value="Tet_transcr_reg_TetR-rel_C_sf"/>
</dbReference>
<dbReference type="RefSeq" id="WP_005848303.1">
    <property type="nucleotide sequence ID" value="NZ_CP160836.1"/>
</dbReference>
<dbReference type="InterPro" id="IPR001647">
    <property type="entry name" value="HTH_TetR"/>
</dbReference>
<evidence type="ECO:0000259" key="5">
    <source>
        <dbReference type="PROSITE" id="PS50977"/>
    </source>
</evidence>
<dbReference type="GeneID" id="94022538"/>
<dbReference type="AlphaFoldDB" id="A0A1H3DDR5"/>
<protein>
    <submittedName>
        <fullName evidence="6">Transcriptional regulator, TetR family</fullName>
    </submittedName>
</protein>
<evidence type="ECO:0000256" key="1">
    <source>
        <dbReference type="ARBA" id="ARBA00023015"/>
    </source>
</evidence>
<dbReference type="SUPFAM" id="SSF46689">
    <property type="entry name" value="Homeodomain-like"/>
    <property type="match status" value="1"/>
</dbReference>
<dbReference type="STRING" id="60137.SAMN04488041_11065"/>
<evidence type="ECO:0000313" key="7">
    <source>
        <dbReference type="Proteomes" id="UP000183076"/>
    </source>
</evidence>
<evidence type="ECO:0000256" key="4">
    <source>
        <dbReference type="PROSITE-ProRule" id="PRU00335"/>
    </source>
</evidence>
<proteinExistence type="predicted"/>
<dbReference type="Gene3D" id="1.10.357.10">
    <property type="entry name" value="Tetracycline Repressor, domain 2"/>
    <property type="match status" value="1"/>
</dbReference>